<protein>
    <submittedName>
        <fullName evidence="2">Uncharacterized protein</fullName>
    </submittedName>
</protein>
<proteinExistence type="predicted"/>
<organism evidence="2 3">
    <name type="scientific">Colletotrichum shisoi</name>
    <dbReference type="NCBI Taxonomy" id="2078593"/>
    <lineage>
        <taxon>Eukaryota</taxon>
        <taxon>Fungi</taxon>
        <taxon>Dikarya</taxon>
        <taxon>Ascomycota</taxon>
        <taxon>Pezizomycotina</taxon>
        <taxon>Sordariomycetes</taxon>
        <taxon>Hypocreomycetidae</taxon>
        <taxon>Glomerellales</taxon>
        <taxon>Glomerellaceae</taxon>
        <taxon>Colletotrichum</taxon>
        <taxon>Colletotrichum destructivum species complex</taxon>
    </lineage>
</organism>
<accession>A0A5Q4BM55</accession>
<comment type="caution">
    <text evidence="2">The sequence shown here is derived from an EMBL/GenBank/DDBJ whole genome shotgun (WGS) entry which is preliminary data.</text>
</comment>
<sequence length="25" mass="2966">MATVMRKRDNSQRDGRKRCCAAQKR</sequence>
<dbReference type="EMBL" id="PUHP01000878">
    <property type="protein sequence ID" value="TQN67604.1"/>
    <property type="molecule type" value="Genomic_DNA"/>
</dbReference>
<name>A0A5Q4BM55_9PEZI</name>
<gene>
    <name evidence="2" type="ORF">CSHISOI_07862</name>
</gene>
<feature type="compositionally biased region" description="Basic residues" evidence="1">
    <location>
        <begin position="15"/>
        <end position="25"/>
    </location>
</feature>
<dbReference type="AlphaFoldDB" id="A0A5Q4BM55"/>
<evidence type="ECO:0000313" key="3">
    <source>
        <dbReference type="Proteomes" id="UP000326340"/>
    </source>
</evidence>
<evidence type="ECO:0000256" key="1">
    <source>
        <dbReference type="SAM" id="MobiDB-lite"/>
    </source>
</evidence>
<feature type="region of interest" description="Disordered" evidence="1">
    <location>
        <begin position="1"/>
        <end position="25"/>
    </location>
</feature>
<feature type="compositionally biased region" description="Basic and acidic residues" evidence="1">
    <location>
        <begin position="1"/>
        <end position="14"/>
    </location>
</feature>
<reference evidence="2 3" key="1">
    <citation type="journal article" date="2019" name="Sci. Rep.">
        <title>Colletotrichum shisoi sp. nov., an anthracnose pathogen of Perilla frutescens in Japan: molecular phylogenetic, morphological and genomic evidence.</title>
        <authorList>
            <person name="Gan P."/>
            <person name="Tsushima A."/>
            <person name="Hiroyama R."/>
            <person name="Narusaka M."/>
            <person name="Takano Y."/>
            <person name="Narusaka Y."/>
            <person name="Kawaradani M."/>
            <person name="Damm U."/>
            <person name="Shirasu K."/>
        </authorList>
    </citation>
    <scope>NUCLEOTIDE SEQUENCE [LARGE SCALE GENOMIC DNA]</scope>
    <source>
        <strain evidence="2 3">PG-2018a</strain>
    </source>
</reference>
<keyword evidence="3" id="KW-1185">Reference proteome</keyword>
<evidence type="ECO:0000313" key="2">
    <source>
        <dbReference type="EMBL" id="TQN67604.1"/>
    </source>
</evidence>
<dbReference type="Proteomes" id="UP000326340">
    <property type="component" value="Unassembled WGS sequence"/>
</dbReference>